<dbReference type="Gene3D" id="3.40.50.300">
    <property type="entry name" value="P-loop containing nucleotide triphosphate hydrolases"/>
    <property type="match status" value="2"/>
</dbReference>
<reference evidence="9" key="1">
    <citation type="journal article" date="2019" name="Int. J. Syst. Evol. Microbiol.">
        <title>The Global Catalogue of Microorganisms (GCM) 10K type strain sequencing project: providing services to taxonomists for standard genome sequencing and annotation.</title>
        <authorList>
            <consortium name="The Broad Institute Genomics Platform"/>
            <consortium name="The Broad Institute Genome Sequencing Center for Infectious Disease"/>
            <person name="Wu L."/>
            <person name="Ma J."/>
        </authorList>
    </citation>
    <scope>NUCLEOTIDE SEQUENCE [LARGE SCALE GENOMIC DNA]</scope>
    <source>
        <strain evidence="9">JCM 17225</strain>
    </source>
</reference>
<dbReference type="SUPFAM" id="SSF52540">
    <property type="entry name" value="P-loop containing nucleoside triphosphate hydrolases"/>
    <property type="match status" value="1"/>
</dbReference>
<keyword evidence="1" id="KW-0547">Nucleotide-binding</keyword>
<keyword evidence="4" id="KW-0067">ATP-binding</keyword>
<evidence type="ECO:0000256" key="4">
    <source>
        <dbReference type="ARBA" id="ARBA00022840"/>
    </source>
</evidence>
<feature type="region of interest" description="Disordered" evidence="5">
    <location>
        <begin position="431"/>
        <end position="465"/>
    </location>
</feature>
<proteinExistence type="predicted"/>
<feature type="compositionally biased region" description="Polar residues" evidence="5">
    <location>
        <begin position="440"/>
        <end position="449"/>
    </location>
</feature>
<protein>
    <submittedName>
        <fullName evidence="8">ATP-dependent helicase HrpB</fullName>
    </submittedName>
</protein>
<dbReference type="PROSITE" id="PS51192">
    <property type="entry name" value="HELICASE_ATP_BIND_1"/>
    <property type="match status" value="1"/>
</dbReference>
<dbReference type="RefSeq" id="WP_345056591.1">
    <property type="nucleotide sequence ID" value="NZ_BAABDK010000025.1"/>
</dbReference>
<dbReference type="InterPro" id="IPR027417">
    <property type="entry name" value="P-loop_NTPase"/>
</dbReference>
<dbReference type="PANTHER" id="PTHR43519">
    <property type="entry name" value="ATP-DEPENDENT RNA HELICASE HRPB"/>
    <property type="match status" value="1"/>
</dbReference>
<feature type="domain" description="Helicase C-terminal" evidence="7">
    <location>
        <begin position="221"/>
        <end position="387"/>
    </location>
</feature>
<keyword evidence="3 8" id="KW-0347">Helicase</keyword>
<evidence type="ECO:0000259" key="6">
    <source>
        <dbReference type="PROSITE" id="PS51192"/>
    </source>
</evidence>
<evidence type="ECO:0000259" key="7">
    <source>
        <dbReference type="PROSITE" id="PS51194"/>
    </source>
</evidence>
<dbReference type="SMART" id="SM00490">
    <property type="entry name" value="HELICc"/>
    <property type="match status" value="1"/>
</dbReference>
<dbReference type="InterPro" id="IPR007502">
    <property type="entry name" value="Helicase-assoc_dom"/>
</dbReference>
<accession>A0ABP7UI60</accession>
<organism evidence="8 9">
    <name type="scientific">Hymenobacter glaciei</name>
    <dbReference type="NCBI Taxonomy" id="877209"/>
    <lineage>
        <taxon>Bacteria</taxon>
        <taxon>Pseudomonadati</taxon>
        <taxon>Bacteroidota</taxon>
        <taxon>Cytophagia</taxon>
        <taxon>Cytophagales</taxon>
        <taxon>Hymenobacteraceae</taxon>
        <taxon>Hymenobacter</taxon>
    </lineage>
</organism>
<dbReference type="CDD" id="cd18791">
    <property type="entry name" value="SF2_C_RHA"/>
    <property type="match status" value="1"/>
</dbReference>
<dbReference type="GO" id="GO:0004386">
    <property type="term" value="F:helicase activity"/>
    <property type="evidence" value="ECO:0007669"/>
    <property type="project" value="UniProtKB-KW"/>
</dbReference>
<dbReference type="InterPro" id="IPR014001">
    <property type="entry name" value="Helicase_ATP-bd"/>
</dbReference>
<dbReference type="SMART" id="SM00487">
    <property type="entry name" value="DEXDc"/>
    <property type="match status" value="1"/>
</dbReference>
<feature type="region of interest" description="Disordered" evidence="5">
    <location>
        <begin position="887"/>
        <end position="911"/>
    </location>
</feature>
<dbReference type="Pfam" id="PF00270">
    <property type="entry name" value="DEAD"/>
    <property type="match status" value="1"/>
</dbReference>
<evidence type="ECO:0000256" key="2">
    <source>
        <dbReference type="ARBA" id="ARBA00022801"/>
    </source>
</evidence>
<keyword evidence="2" id="KW-0378">Hydrolase</keyword>
<evidence type="ECO:0000313" key="8">
    <source>
        <dbReference type="EMBL" id="GAA4043978.1"/>
    </source>
</evidence>
<dbReference type="Gene3D" id="1.20.120.1080">
    <property type="match status" value="1"/>
</dbReference>
<dbReference type="NCBIfam" id="TIGR01970">
    <property type="entry name" value="DEAH_box_HrpB"/>
    <property type="match status" value="1"/>
</dbReference>
<dbReference type="SMART" id="SM00847">
    <property type="entry name" value="HA2"/>
    <property type="match status" value="1"/>
</dbReference>
<dbReference type="Pfam" id="PF08482">
    <property type="entry name" value="HrpB_C"/>
    <property type="match status" value="1"/>
</dbReference>
<evidence type="ECO:0000256" key="5">
    <source>
        <dbReference type="SAM" id="MobiDB-lite"/>
    </source>
</evidence>
<evidence type="ECO:0000256" key="1">
    <source>
        <dbReference type="ARBA" id="ARBA00022741"/>
    </source>
</evidence>
<dbReference type="InterPro" id="IPR001650">
    <property type="entry name" value="Helicase_C-like"/>
</dbReference>
<keyword evidence="9" id="KW-1185">Reference proteome</keyword>
<sequence length="911" mass="98637">MPNAFVLPPLPNLPIIAALPELRAALAAHNRVVLEAPPGAGKTTVVPLELLAAEWRNPDDKILVLEPRQLAVRGAAARLAQLLGEPVGRTIGYRVRLDSKVSKETRVEVITEGILTRMIQDDPALEGVAAVVFDEFHERSLNADLGLALALDAQAVLRPELRILIMSATLEAQRLGQWLPAPVVSSAGFLFPIDTHYLDPRRASALPNKPNERLAELVPAQVRAALNTHAEGDILVFLPGVGDLQRSARKLQDGLPDHVDLHLLHGELPLEAQDAALRPVGGGRRKVILATSIAETSLTIEGVRVVIDGGFARVPRFVPRTGFTTLETVPVARAAADQRRGRAGRLAPGTCYRLWTEAEHHSLPAHRPPEIHTADLSSLALELALWGAAEPTSLRWLDVPPVAAYAQGRELLVRLGAVGAGSYPVGLVPARSVAPPDDFGQSNTSTTGRGQALPGTTPPLLPTPHGRQLAALGLPPRLGHLVVRGQELGHGPAAASLAALLAERDLLRWAAPTDTRPAPPDLRLRLEALASGRPPLPGLALHHATLQRVRDVARNLTGRMGKATSSAQPIAQAPVGLLTALAYPDRLAQRETHDRLRLVTGQRVSLNTTDVDPQATFFAVAHLAGTAAAPRATLAAPLGQDELELAFADQITTTDEVRYDPTTQRVTGRRVRRLGALLLDEKVIGQPDAALVARALLDYLQEAGVSKLNWTPAARQLQQRLEFLRQHFPAAENDPTTDNNHPTTISWPAFDDATLAHELADWLGPHLTGLKTLDQVQRLDLYEPLLSRLPGGWTQRQELDRLAPAALEVPSGSHITLDYSDPAAPVLAVKLQELFGLTETPTVAAGRVPLLLHLLSPGGRPAQVTRDLRSFWEKGYFEVRKDLKGRYPRHPWPDKPMEHIPTRLTKKRLGQ</sequence>
<dbReference type="PANTHER" id="PTHR43519:SF1">
    <property type="entry name" value="ATP-DEPENDENT RNA HELICASE HRPB"/>
    <property type="match status" value="1"/>
</dbReference>
<comment type="caution">
    <text evidence="8">The sequence shown here is derived from an EMBL/GenBank/DDBJ whole genome shotgun (WGS) entry which is preliminary data.</text>
</comment>
<gene>
    <name evidence="8" type="primary">hrpB</name>
    <name evidence="8" type="ORF">GCM10022409_32580</name>
</gene>
<dbReference type="CDD" id="cd17990">
    <property type="entry name" value="DEXHc_HrpB"/>
    <property type="match status" value="1"/>
</dbReference>
<dbReference type="InterPro" id="IPR011545">
    <property type="entry name" value="DEAD/DEAH_box_helicase_dom"/>
</dbReference>
<dbReference type="InterPro" id="IPR049614">
    <property type="entry name" value="HrpB_DEXH"/>
</dbReference>
<name>A0ABP7UI60_9BACT</name>
<dbReference type="PROSITE" id="PS51194">
    <property type="entry name" value="HELICASE_CTER"/>
    <property type="match status" value="1"/>
</dbReference>
<dbReference type="Pfam" id="PF00271">
    <property type="entry name" value="Helicase_C"/>
    <property type="match status" value="1"/>
</dbReference>
<evidence type="ECO:0000313" key="9">
    <source>
        <dbReference type="Proteomes" id="UP001501469"/>
    </source>
</evidence>
<dbReference type="Proteomes" id="UP001501469">
    <property type="component" value="Unassembled WGS sequence"/>
</dbReference>
<evidence type="ECO:0000256" key="3">
    <source>
        <dbReference type="ARBA" id="ARBA00022806"/>
    </source>
</evidence>
<dbReference type="InterPro" id="IPR013689">
    <property type="entry name" value="RNA_helicase_ATP-dep_HrpB_C"/>
</dbReference>
<dbReference type="EMBL" id="BAABDK010000025">
    <property type="protein sequence ID" value="GAA4043978.1"/>
    <property type="molecule type" value="Genomic_DNA"/>
</dbReference>
<feature type="compositionally biased region" description="Basic and acidic residues" evidence="5">
    <location>
        <begin position="887"/>
        <end position="901"/>
    </location>
</feature>
<dbReference type="InterPro" id="IPR010225">
    <property type="entry name" value="HrpB"/>
</dbReference>
<feature type="domain" description="Helicase ATP-binding" evidence="6">
    <location>
        <begin position="23"/>
        <end position="170"/>
    </location>
</feature>